<dbReference type="Gene3D" id="1.20.1260.10">
    <property type="match status" value="1"/>
</dbReference>
<evidence type="ECO:0000256" key="1">
    <source>
        <dbReference type="ARBA" id="ARBA00022723"/>
    </source>
</evidence>
<accession>A0A6J4V168</accession>
<dbReference type="Gene3D" id="2.60.40.420">
    <property type="entry name" value="Cupredoxins - blue copper proteins"/>
    <property type="match status" value="1"/>
</dbReference>
<organism evidence="4">
    <name type="scientific">uncultured Thermomicrobiales bacterium</name>
    <dbReference type="NCBI Taxonomy" id="1645740"/>
    <lineage>
        <taxon>Bacteria</taxon>
        <taxon>Pseudomonadati</taxon>
        <taxon>Thermomicrobiota</taxon>
        <taxon>Thermomicrobia</taxon>
        <taxon>Thermomicrobiales</taxon>
        <taxon>environmental samples</taxon>
    </lineage>
</organism>
<dbReference type="PANTHER" id="PTHR36507">
    <property type="entry name" value="BLL1555 PROTEIN"/>
    <property type="match status" value="1"/>
</dbReference>
<dbReference type="InterPro" id="IPR008972">
    <property type="entry name" value="Cupredoxin"/>
</dbReference>
<keyword evidence="2" id="KW-0186">Copper</keyword>
<name>A0A6J4V168_9BACT</name>
<dbReference type="SUPFAM" id="SSF49503">
    <property type="entry name" value="Cupredoxins"/>
    <property type="match status" value="1"/>
</dbReference>
<evidence type="ECO:0000259" key="3">
    <source>
        <dbReference type="Pfam" id="PF00127"/>
    </source>
</evidence>
<proteinExistence type="predicted"/>
<dbReference type="AlphaFoldDB" id="A0A6J4V168"/>
<dbReference type="PROSITE" id="PS51318">
    <property type="entry name" value="TAT"/>
    <property type="match status" value="1"/>
</dbReference>
<dbReference type="InterPro" id="IPR009078">
    <property type="entry name" value="Ferritin-like_SF"/>
</dbReference>
<feature type="domain" description="Blue (type 1) copper" evidence="3">
    <location>
        <begin position="239"/>
        <end position="316"/>
    </location>
</feature>
<dbReference type="CDD" id="cd13921">
    <property type="entry name" value="Amicyanin"/>
    <property type="match status" value="1"/>
</dbReference>
<dbReference type="PANTHER" id="PTHR36507:SF1">
    <property type="entry name" value="BLL1555 PROTEIN"/>
    <property type="match status" value="1"/>
</dbReference>
<evidence type="ECO:0000256" key="2">
    <source>
        <dbReference type="ARBA" id="ARBA00023008"/>
    </source>
</evidence>
<dbReference type="Pfam" id="PF13668">
    <property type="entry name" value="Ferritin_2"/>
    <property type="match status" value="1"/>
</dbReference>
<dbReference type="InterPro" id="IPR012347">
    <property type="entry name" value="Ferritin-like"/>
</dbReference>
<dbReference type="InterPro" id="IPR052721">
    <property type="entry name" value="ET_Amicyanin"/>
</dbReference>
<keyword evidence="1" id="KW-0479">Metal-binding</keyword>
<dbReference type="InterPro" id="IPR000923">
    <property type="entry name" value="BlueCu_1"/>
</dbReference>
<protein>
    <recommendedName>
        <fullName evidence="3">Blue (type 1) copper domain-containing protein</fullName>
    </recommendedName>
</protein>
<reference evidence="4" key="1">
    <citation type="submission" date="2020-02" db="EMBL/GenBank/DDBJ databases">
        <authorList>
            <person name="Meier V. D."/>
        </authorList>
    </citation>
    <scope>NUCLEOTIDE SEQUENCE</scope>
    <source>
        <strain evidence="4">AVDCRST_MAG49</strain>
    </source>
</reference>
<dbReference type="EMBL" id="CADCWG010000188">
    <property type="protein sequence ID" value="CAA9563945.1"/>
    <property type="molecule type" value="Genomic_DNA"/>
</dbReference>
<dbReference type="InterPro" id="IPR006311">
    <property type="entry name" value="TAT_signal"/>
</dbReference>
<dbReference type="GO" id="GO:0005507">
    <property type="term" value="F:copper ion binding"/>
    <property type="evidence" value="ECO:0007669"/>
    <property type="project" value="InterPro"/>
</dbReference>
<dbReference type="InterPro" id="IPR035668">
    <property type="entry name" value="Amicyanin"/>
</dbReference>
<gene>
    <name evidence="4" type="ORF">AVDCRST_MAG49-2738</name>
</gene>
<evidence type="ECO:0000313" key="4">
    <source>
        <dbReference type="EMBL" id="CAA9563945.1"/>
    </source>
</evidence>
<dbReference type="GO" id="GO:0009055">
    <property type="term" value="F:electron transfer activity"/>
    <property type="evidence" value="ECO:0007669"/>
    <property type="project" value="InterPro"/>
</dbReference>
<dbReference type="SUPFAM" id="SSF47240">
    <property type="entry name" value="Ferritin-like"/>
    <property type="match status" value="1"/>
</dbReference>
<sequence>MRQMPEPTDSASLDRRLLAAVADERARLASRRAVLRGGAGAAAAALALAAGPGLGLRAALAQNGDFADDLAVANYALTLEHLEFAFYRDGLDRFAEEDFDDGVYAALTEIRDHEQAHVEALVATIADAGGEPVEEQTYDFGADDPAAFLEVAQALENTGVAAYAGAAPAIADPAILAAALAIHSVEARHAAFLNLQNETSAFPEAFDAPLTPDKVLAIAGPFVAGTAATPVATPGASAAVEITGFAFRPKRLEVAVGTTVTWTNLEVVPHTAIADDGTFDSGSLSADDTFSHTFAEAGTYPYFCDYHTNMRAEIVVA</sequence>
<dbReference type="Pfam" id="PF00127">
    <property type="entry name" value="Copper-bind"/>
    <property type="match status" value="1"/>
</dbReference>